<proteinExistence type="predicted"/>
<organism evidence="2 3">
    <name type="scientific">Abeliophyllum distichum</name>
    <dbReference type="NCBI Taxonomy" id="126358"/>
    <lineage>
        <taxon>Eukaryota</taxon>
        <taxon>Viridiplantae</taxon>
        <taxon>Streptophyta</taxon>
        <taxon>Embryophyta</taxon>
        <taxon>Tracheophyta</taxon>
        <taxon>Spermatophyta</taxon>
        <taxon>Magnoliopsida</taxon>
        <taxon>eudicotyledons</taxon>
        <taxon>Gunneridae</taxon>
        <taxon>Pentapetalae</taxon>
        <taxon>asterids</taxon>
        <taxon>lamiids</taxon>
        <taxon>Lamiales</taxon>
        <taxon>Oleaceae</taxon>
        <taxon>Forsythieae</taxon>
        <taxon>Abeliophyllum</taxon>
    </lineage>
</organism>
<evidence type="ECO:0000256" key="1">
    <source>
        <dbReference type="SAM" id="SignalP"/>
    </source>
</evidence>
<keyword evidence="1" id="KW-0732">Signal</keyword>
<gene>
    <name evidence="2" type="ORF">Adt_17009</name>
</gene>
<feature type="chain" id="PRO_5044888830" evidence="1">
    <location>
        <begin position="19"/>
        <end position="117"/>
    </location>
</feature>
<accession>A0ABD1TF97</accession>
<dbReference type="EMBL" id="JBFOLK010000005">
    <property type="protein sequence ID" value="KAL2511409.1"/>
    <property type="molecule type" value="Genomic_DNA"/>
</dbReference>
<protein>
    <submittedName>
        <fullName evidence="2">Uncharacterized protein</fullName>
    </submittedName>
</protein>
<evidence type="ECO:0000313" key="3">
    <source>
        <dbReference type="Proteomes" id="UP001604336"/>
    </source>
</evidence>
<comment type="caution">
    <text evidence="2">The sequence shown here is derived from an EMBL/GenBank/DDBJ whole genome shotgun (WGS) entry which is preliminary data.</text>
</comment>
<dbReference type="Proteomes" id="UP001604336">
    <property type="component" value="Unassembled WGS sequence"/>
</dbReference>
<dbReference type="AlphaFoldDB" id="A0ABD1TF97"/>
<reference evidence="3" key="1">
    <citation type="submission" date="2024-07" db="EMBL/GenBank/DDBJ databases">
        <title>Two chromosome-level genome assemblies of Korean endemic species Abeliophyllum distichum and Forsythia ovata (Oleaceae).</title>
        <authorList>
            <person name="Jang H."/>
        </authorList>
    </citation>
    <scope>NUCLEOTIDE SEQUENCE [LARGE SCALE GENOMIC DNA]</scope>
</reference>
<evidence type="ECO:0000313" key="2">
    <source>
        <dbReference type="EMBL" id="KAL2511409.1"/>
    </source>
</evidence>
<feature type="signal peptide" evidence="1">
    <location>
        <begin position="1"/>
        <end position="18"/>
    </location>
</feature>
<sequence>MAMACYCVLVLHLPRVIGTRAKVEEEVKSKKIVEDLERMSSVNTKLGWIKLDSIVAAKTVVKTNLYAALKDVKRTKLRVAAVEDEKRMVDEARSVAKIACHSSKWPMPNTTPTFNKF</sequence>
<name>A0ABD1TF97_9LAMI</name>
<keyword evidence="3" id="KW-1185">Reference proteome</keyword>